<dbReference type="PATRIC" id="fig|2033.7.peg.2803"/>
<comment type="caution">
    <text evidence="1">The sequence shown here is derived from an EMBL/GenBank/DDBJ whole genome shotgun (WGS) entry which is preliminary data.</text>
</comment>
<evidence type="ECO:0000313" key="2">
    <source>
        <dbReference type="Proteomes" id="UP000072189"/>
    </source>
</evidence>
<dbReference type="InterPro" id="IPR025447">
    <property type="entry name" value="DUF4192"/>
</dbReference>
<organism evidence="1 2">
    <name type="scientific">Microbacterium testaceum</name>
    <name type="common">Aureobacterium testaceum</name>
    <name type="synonym">Brevibacterium testaceum</name>
    <dbReference type="NCBI Taxonomy" id="2033"/>
    <lineage>
        <taxon>Bacteria</taxon>
        <taxon>Bacillati</taxon>
        <taxon>Actinomycetota</taxon>
        <taxon>Actinomycetes</taxon>
        <taxon>Micrococcales</taxon>
        <taxon>Microbacteriaceae</taxon>
        <taxon>Microbacterium</taxon>
    </lineage>
</organism>
<gene>
    <name evidence="1" type="ORF">RSA3_10255</name>
</gene>
<accession>A0A147F779</accession>
<name>A0A147F779_MICTE</name>
<reference evidence="1 2" key="1">
    <citation type="journal article" date="2016" name="Front. Microbiol.">
        <title>Genomic Resource of Rice Seed Associated Bacteria.</title>
        <authorList>
            <person name="Midha S."/>
            <person name="Bansal K."/>
            <person name="Sharma S."/>
            <person name="Kumar N."/>
            <person name="Patil P.P."/>
            <person name="Chaudhry V."/>
            <person name="Patil P.B."/>
        </authorList>
    </citation>
    <scope>NUCLEOTIDE SEQUENCE [LARGE SCALE GENOMIC DNA]</scope>
    <source>
        <strain evidence="1 2">RSA3</strain>
    </source>
</reference>
<protein>
    <recommendedName>
        <fullName evidence="3">Lipopolysaccharide biosynthesis protein</fullName>
    </recommendedName>
</protein>
<evidence type="ECO:0000313" key="1">
    <source>
        <dbReference type="EMBL" id="KTS11450.1"/>
    </source>
</evidence>
<dbReference type="Pfam" id="PF13830">
    <property type="entry name" value="DUF4192"/>
    <property type="match status" value="1"/>
</dbReference>
<dbReference type="AlphaFoldDB" id="A0A147F779"/>
<dbReference type="RefSeq" id="WP_241493712.1">
    <property type="nucleotide sequence ID" value="NZ_LDRV01000062.1"/>
</dbReference>
<proteinExistence type="predicted"/>
<evidence type="ECO:0008006" key="3">
    <source>
        <dbReference type="Google" id="ProtNLM"/>
    </source>
</evidence>
<dbReference type="Proteomes" id="UP000072189">
    <property type="component" value="Unassembled WGS sequence"/>
</dbReference>
<dbReference type="EMBL" id="LDRV01000062">
    <property type="protein sequence ID" value="KTS11450.1"/>
    <property type="molecule type" value="Genomic_DNA"/>
</dbReference>
<sequence>MSTVIRVSSPLSLLAMVPRLLHCTPRRSLVLIPFAKSRSLAALRVDLPADDSPDLPRVASTVIGMACKVPLADAVTVVVYTDDAVVGSDPLPHGALLDAVRERAYICGLRIVDALVVGANGWSSYLDPAIAGEHGLDEISAAGPELPEASPDHDQAAGASLPTVDLAEKERLGHALDDVDRLLDIPRRRDRLSVSRRRAAEAILDELSDPPALFESVLDPLSAPDGRHRLASLAFALERPMLRDVALMQWAGDITAGDAVFQAQTRFPDGVGYPEDLARPMWGEGAQPDLDRLLLALERCRQVAATTPHSRRPGPLAACAWLAWATGRGTHAAFYAQSALEIDPEHGLGAIVLTLADSGRLPEWLFERVPR</sequence>